<dbReference type="SUPFAM" id="SSF50475">
    <property type="entry name" value="FMN-binding split barrel"/>
    <property type="match status" value="1"/>
</dbReference>
<sequence length="210" mass="23463">MYIPRKFRQENIEQLVALMQQYPFATLVTHSNEGIDATHLPVMFKQVGERFVLKAHIAKANSLWKEVLSGSEVLVIFNGPNCYISPNHYPTKAEHGKAVPTWNYAVAHVKGTISFIHDPDWIHTAIEELTAEHESQSMKPWSMSDAPDEFIQKLLLAVVGVEIEISSITGQWKLSQNQPDVNKQGVIEGLSSLGDPASQSVASMVREQTK</sequence>
<comment type="caution">
    <text evidence="1">The sequence shown here is derived from an EMBL/GenBank/DDBJ whole genome shotgun (WGS) entry which is preliminary data.</text>
</comment>
<protein>
    <submittedName>
        <fullName evidence="1">Transcriptional regulator</fullName>
    </submittedName>
</protein>
<dbReference type="PATRIC" id="fig|693.5.peg.1243"/>
<gene>
    <name evidence="1" type="ORF">AKJ17_06095</name>
</gene>
<dbReference type="Gene3D" id="2.30.110.10">
    <property type="entry name" value="Electron Transport, Fmn-binding Protein, Chain A"/>
    <property type="match status" value="1"/>
</dbReference>
<evidence type="ECO:0000313" key="1">
    <source>
        <dbReference type="EMBL" id="KOO04475.1"/>
    </source>
</evidence>
<dbReference type="AlphaFoldDB" id="A0A0M0HQV3"/>
<dbReference type="InterPro" id="IPR007396">
    <property type="entry name" value="TR_PAI2-type"/>
</dbReference>
<accession>A0A0M0HQV3</accession>
<keyword evidence="2" id="KW-1185">Reference proteome</keyword>
<name>A0A0M0HQV3_VIBNE</name>
<dbReference type="PANTHER" id="PTHR35802">
    <property type="entry name" value="PROTEASE SYNTHASE AND SPORULATION PROTEIN PAI 2"/>
    <property type="match status" value="1"/>
</dbReference>
<reference evidence="2" key="1">
    <citation type="submission" date="2015-08" db="EMBL/GenBank/DDBJ databases">
        <title>Vibrio galatheae sp. nov., a novel member of the Vibrionaceae family isolated from the Solomon Islands.</title>
        <authorList>
            <person name="Giubergia S."/>
            <person name="Machado H."/>
            <person name="Mateiu R.V."/>
            <person name="Gram L."/>
        </authorList>
    </citation>
    <scope>NUCLEOTIDE SEQUENCE [LARGE SCALE GENOMIC DNA]</scope>
    <source>
        <strain evidence="2">DSM 19584</strain>
    </source>
</reference>
<dbReference type="OrthoDB" id="9794948at2"/>
<evidence type="ECO:0000313" key="2">
    <source>
        <dbReference type="Proteomes" id="UP000037515"/>
    </source>
</evidence>
<organism evidence="1 2">
    <name type="scientific">Vibrio nereis</name>
    <dbReference type="NCBI Taxonomy" id="693"/>
    <lineage>
        <taxon>Bacteria</taxon>
        <taxon>Pseudomonadati</taxon>
        <taxon>Pseudomonadota</taxon>
        <taxon>Gammaproteobacteria</taxon>
        <taxon>Vibrionales</taxon>
        <taxon>Vibrionaceae</taxon>
        <taxon>Vibrio</taxon>
    </lineage>
</organism>
<dbReference type="RefSeq" id="WP_053394887.1">
    <property type="nucleotide sequence ID" value="NZ_LHPJ01000005.1"/>
</dbReference>
<dbReference type="InterPro" id="IPR012349">
    <property type="entry name" value="Split_barrel_FMN-bd"/>
</dbReference>
<proteinExistence type="predicted"/>
<dbReference type="Pfam" id="PF04299">
    <property type="entry name" value="FMN_bind_2"/>
    <property type="match status" value="1"/>
</dbReference>
<dbReference type="Proteomes" id="UP000037515">
    <property type="component" value="Unassembled WGS sequence"/>
</dbReference>
<dbReference type="PIRSF" id="PIRSF010372">
    <property type="entry name" value="PaiB"/>
    <property type="match status" value="1"/>
</dbReference>
<dbReference type="PANTHER" id="PTHR35802:SF1">
    <property type="entry name" value="PROTEASE SYNTHASE AND SPORULATION PROTEIN PAI 2"/>
    <property type="match status" value="1"/>
</dbReference>
<dbReference type="STRING" id="693.AKJ17_06095"/>
<dbReference type="EMBL" id="LHPJ01000005">
    <property type="protein sequence ID" value="KOO04475.1"/>
    <property type="molecule type" value="Genomic_DNA"/>
</dbReference>